<proteinExistence type="predicted"/>
<protein>
    <submittedName>
        <fullName evidence="1">Uncharacterized protein</fullName>
    </submittedName>
</protein>
<name>A0A3P8GZE1_9TREM</name>
<dbReference type="Proteomes" id="UP000269396">
    <property type="component" value="Unassembled WGS sequence"/>
</dbReference>
<evidence type="ECO:0000313" key="1">
    <source>
        <dbReference type="EMBL" id="VDP83900.1"/>
    </source>
</evidence>
<accession>A0A3P8GZE1</accession>
<evidence type="ECO:0000313" key="2">
    <source>
        <dbReference type="Proteomes" id="UP000269396"/>
    </source>
</evidence>
<gene>
    <name evidence="1" type="ORF">SMTD_LOCUS21012</name>
</gene>
<sequence>MSFVRYLLNRLNNNNHNNYYYYYYYSCYWRY</sequence>
<keyword evidence="2" id="KW-1185">Reference proteome</keyword>
<reference evidence="1 2" key="1">
    <citation type="submission" date="2018-11" db="EMBL/GenBank/DDBJ databases">
        <authorList>
            <consortium name="Pathogen Informatics"/>
        </authorList>
    </citation>
    <scope>NUCLEOTIDE SEQUENCE [LARGE SCALE GENOMIC DNA]</scope>
    <source>
        <strain>Denwood</strain>
        <strain evidence="2">Zambia</strain>
    </source>
</reference>
<dbReference type="AlphaFoldDB" id="A0A3P8GZE1"/>
<dbReference type="EMBL" id="UZAL01046019">
    <property type="protein sequence ID" value="VDP83900.1"/>
    <property type="molecule type" value="Genomic_DNA"/>
</dbReference>
<organism evidence="1 2">
    <name type="scientific">Schistosoma mattheei</name>
    <dbReference type="NCBI Taxonomy" id="31246"/>
    <lineage>
        <taxon>Eukaryota</taxon>
        <taxon>Metazoa</taxon>
        <taxon>Spiralia</taxon>
        <taxon>Lophotrochozoa</taxon>
        <taxon>Platyhelminthes</taxon>
        <taxon>Trematoda</taxon>
        <taxon>Digenea</taxon>
        <taxon>Strigeidida</taxon>
        <taxon>Schistosomatoidea</taxon>
        <taxon>Schistosomatidae</taxon>
        <taxon>Schistosoma</taxon>
    </lineage>
</organism>